<organism evidence="1 2">
    <name type="scientific">Rufibacter quisquiliarum</name>
    <dbReference type="NCBI Taxonomy" id="1549639"/>
    <lineage>
        <taxon>Bacteria</taxon>
        <taxon>Pseudomonadati</taxon>
        <taxon>Bacteroidota</taxon>
        <taxon>Cytophagia</taxon>
        <taxon>Cytophagales</taxon>
        <taxon>Hymenobacteraceae</taxon>
        <taxon>Rufibacter</taxon>
    </lineage>
</organism>
<proteinExistence type="predicted"/>
<evidence type="ECO:0008006" key="3">
    <source>
        <dbReference type="Google" id="ProtNLM"/>
    </source>
</evidence>
<dbReference type="EMBL" id="JACJIQ010000017">
    <property type="protein sequence ID" value="MBA9078930.1"/>
    <property type="molecule type" value="Genomic_DNA"/>
</dbReference>
<dbReference type="AlphaFoldDB" id="A0A839GJV6"/>
<evidence type="ECO:0000313" key="2">
    <source>
        <dbReference type="Proteomes" id="UP000563094"/>
    </source>
</evidence>
<sequence>MGKTIAEWQDFIEAEKASKPELEGINTASATGVWKNIRDTFAFLAWVLENLFTTFKKEVDQRIAESVPFTDRWLANEVARFQYGDPLSFDPETWRYYYPVVDPAKRIITQVAVTSANGIALVKVRKADGPLGIEEITALTAYVNEFQVPGSNISIISKGSDLIRLPLVVYYDALYEVGALRAAVEAAVEAHITTLPFNGAFYLSRLLDAVKAVPGVKDVAAAGVTAKFEGGAGGGREPPVLPRFRPAGD</sequence>
<accession>A0A839GJV6</accession>
<keyword evidence="2" id="KW-1185">Reference proteome</keyword>
<comment type="caution">
    <text evidence="1">The sequence shown here is derived from an EMBL/GenBank/DDBJ whole genome shotgun (WGS) entry which is preliminary data.</text>
</comment>
<evidence type="ECO:0000313" key="1">
    <source>
        <dbReference type="EMBL" id="MBA9078930.1"/>
    </source>
</evidence>
<protein>
    <recommendedName>
        <fullName evidence="3">Baseplate protein J-like domain-containing protein</fullName>
    </recommendedName>
</protein>
<dbReference type="RefSeq" id="WP_182513989.1">
    <property type="nucleotide sequence ID" value="NZ_JACJIQ010000017.1"/>
</dbReference>
<gene>
    <name evidence="1" type="ORF">FHS90_003664</name>
</gene>
<reference evidence="1 2" key="1">
    <citation type="submission" date="2020-08" db="EMBL/GenBank/DDBJ databases">
        <title>Genomic Encyclopedia of Type Strains, Phase IV (KMG-IV): sequencing the most valuable type-strain genomes for metagenomic binning, comparative biology and taxonomic classification.</title>
        <authorList>
            <person name="Goeker M."/>
        </authorList>
    </citation>
    <scope>NUCLEOTIDE SEQUENCE [LARGE SCALE GENOMIC DNA]</scope>
    <source>
        <strain evidence="1 2">DSM 29854</strain>
    </source>
</reference>
<name>A0A839GJV6_9BACT</name>
<dbReference type="Proteomes" id="UP000563094">
    <property type="component" value="Unassembled WGS sequence"/>
</dbReference>